<dbReference type="Gene3D" id="3.10.110.10">
    <property type="entry name" value="Ubiquitin Conjugating Enzyme"/>
    <property type="match status" value="1"/>
</dbReference>
<evidence type="ECO:0000259" key="3">
    <source>
        <dbReference type="PROSITE" id="PS50127"/>
    </source>
</evidence>
<gene>
    <name evidence="5" type="ORF">P154DRAFT_592902</name>
</gene>
<dbReference type="InterPro" id="IPR001810">
    <property type="entry name" value="F-box_dom"/>
</dbReference>
<dbReference type="SUPFAM" id="SSF81383">
    <property type="entry name" value="F-box domain"/>
    <property type="match status" value="1"/>
</dbReference>
<reference evidence="5" key="1">
    <citation type="journal article" date="2020" name="Stud. Mycol.">
        <title>101 Dothideomycetes genomes: a test case for predicting lifestyles and emergence of pathogens.</title>
        <authorList>
            <person name="Haridas S."/>
            <person name="Albert R."/>
            <person name="Binder M."/>
            <person name="Bloem J."/>
            <person name="Labutti K."/>
            <person name="Salamov A."/>
            <person name="Andreopoulos B."/>
            <person name="Baker S."/>
            <person name="Barry K."/>
            <person name="Bills G."/>
            <person name="Bluhm B."/>
            <person name="Cannon C."/>
            <person name="Castanera R."/>
            <person name="Culley D."/>
            <person name="Daum C."/>
            <person name="Ezra D."/>
            <person name="Gonzalez J."/>
            <person name="Henrissat B."/>
            <person name="Kuo A."/>
            <person name="Liang C."/>
            <person name="Lipzen A."/>
            <person name="Lutzoni F."/>
            <person name="Magnuson J."/>
            <person name="Mondo S."/>
            <person name="Nolan M."/>
            <person name="Ohm R."/>
            <person name="Pangilinan J."/>
            <person name="Park H.-J."/>
            <person name="Ramirez L."/>
            <person name="Alfaro M."/>
            <person name="Sun H."/>
            <person name="Tritt A."/>
            <person name="Yoshinaga Y."/>
            <person name="Zwiers L.-H."/>
            <person name="Turgeon B."/>
            <person name="Goodwin S."/>
            <person name="Spatafora J."/>
            <person name="Crous P."/>
            <person name="Grigoriev I."/>
        </authorList>
    </citation>
    <scope>NUCLEOTIDE SEQUENCE</scope>
    <source>
        <strain evidence="5">CBS 123094</strain>
    </source>
</reference>
<dbReference type="CDD" id="cd00195">
    <property type="entry name" value="UBCc_UEV"/>
    <property type="match status" value="1"/>
</dbReference>
<dbReference type="InterPro" id="IPR036047">
    <property type="entry name" value="F-box-like_dom_sf"/>
</dbReference>
<keyword evidence="1" id="KW-0833">Ubl conjugation pathway</keyword>
<proteinExistence type="predicted"/>
<evidence type="ECO:0000313" key="6">
    <source>
        <dbReference type="Proteomes" id="UP000799779"/>
    </source>
</evidence>
<dbReference type="OrthoDB" id="109543at2759"/>
<dbReference type="InterPro" id="IPR016135">
    <property type="entry name" value="UBQ-conjugating_enzyme/RWD"/>
</dbReference>
<dbReference type="PROSITE" id="PS50127">
    <property type="entry name" value="UBC_2"/>
    <property type="match status" value="1"/>
</dbReference>
<feature type="compositionally biased region" description="Basic residues" evidence="2">
    <location>
        <begin position="599"/>
        <end position="614"/>
    </location>
</feature>
<feature type="domain" description="UBC core" evidence="3">
    <location>
        <begin position="10"/>
        <end position="153"/>
    </location>
</feature>
<dbReference type="AlphaFoldDB" id="A0A6A5X3K0"/>
<evidence type="ECO:0000259" key="4">
    <source>
        <dbReference type="PROSITE" id="PS50181"/>
    </source>
</evidence>
<feature type="domain" description="F-box" evidence="4">
    <location>
        <begin position="180"/>
        <end position="226"/>
    </location>
</feature>
<evidence type="ECO:0000256" key="1">
    <source>
        <dbReference type="ARBA" id="ARBA00022786"/>
    </source>
</evidence>
<dbReference type="PROSITE" id="PS50181">
    <property type="entry name" value="FBOX"/>
    <property type="match status" value="1"/>
</dbReference>
<evidence type="ECO:0000313" key="5">
    <source>
        <dbReference type="EMBL" id="KAF2007492.1"/>
    </source>
</evidence>
<dbReference type="EMBL" id="ML977557">
    <property type="protein sequence ID" value="KAF2007492.1"/>
    <property type="molecule type" value="Genomic_DNA"/>
</dbReference>
<keyword evidence="6" id="KW-1185">Reference proteome</keyword>
<dbReference type="Pfam" id="PF00179">
    <property type="entry name" value="UQ_con"/>
    <property type="match status" value="1"/>
</dbReference>
<dbReference type="PANTHER" id="PTHR24067">
    <property type="entry name" value="UBIQUITIN-CONJUGATING ENZYME E2"/>
    <property type="match status" value="1"/>
</dbReference>
<evidence type="ECO:0000256" key="2">
    <source>
        <dbReference type="SAM" id="MobiDB-lite"/>
    </source>
</evidence>
<name>A0A6A5X3K0_9PLEO</name>
<dbReference type="InterPro" id="IPR050113">
    <property type="entry name" value="Ub_conjugating_enzyme"/>
</dbReference>
<evidence type="ECO:0008006" key="7">
    <source>
        <dbReference type="Google" id="ProtNLM"/>
    </source>
</evidence>
<organism evidence="5 6">
    <name type="scientific">Amniculicola lignicola CBS 123094</name>
    <dbReference type="NCBI Taxonomy" id="1392246"/>
    <lineage>
        <taxon>Eukaryota</taxon>
        <taxon>Fungi</taxon>
        <taxon>Dikarya</taxon>
        <taxon>Ascomycota</taxon>
        <taxon>Pezizomycotina</taxon>
        <taxon>Dothideomycetes</taxon>
        <taxon>Pleosporomycetidae</taxon>
        <taxon>Pleosporales</taxon>
        <taxon>Amniculicolaceae</taxon>
        <taxon>Amniculicola</taxon>
    </lineage>
</organism>
<dbReference type="InterPro" id="IPR000608">
    <property type="entry name" value="UBC"/>
</dbReference>
<sequence>MAADGFVSSALLRRLRDDTEEMQQDPYPNAHLHLRDSKLREACLILIPEGYTALHFTVQFPVDYPKAAPKVTVQGTVIHPNVLDHGYICPDMLNKKWTPAYSLKAVAIQLLSFFSSDSLEQDYGNEPENLELWRDEHRQFSSQHNYHCTFCNFGSPDAPHLQQQVSSLMEIDIEAKGSTPASLPFLPPELWLGVFEFLDTKDLVNFSQAFPEIHDLLCSQDFIRTRELQCFCLKTNFLHTKLGVGVAVSGGNRAAIHSEFDLISLTAYNLNVRKSVQGVPFKHWLPLPLNLRHWGVVRADADRSLDIISKDVNLGKIEAVYVFMNNIVVQFSKDTDTFDAKKVDRRSTLTHASEKAVEAYFALFHLLLCMATEQPIVVNDANRMVHNFRAGPRTKARFPDLGILLAAALISDAGLTEQLISEIIEEAILRNVVWMLNEHPDLAYIEPDAVSKYRLLETFNASKTSYRLLMFLKLFSSTARVPGKSLAELCDALHKRHGAPPHGTSAAMVQEIHEIRDMGIRGRYSMEEFAAMLNGSITKSVEVGYSAMPVSQSQLYLLRVAKDGLVGRSAEVWIGDREKNWLSQGGRVGQFFPRDPRHAGRGGRPRGRGGRYNR</sequence>
<dbReference type="SUPFAM" id="SSF54495">
    <property type="entry name" value="UBC-like"/>
    <property type="match status" value="1"/>
</dbReference>
<accession>A0A6A5X3K0</accession>
<feature type="region of interest" description="Disordered" evidence="2">
    <location>
        <begin position="586"/>
        <end position="614"/>
    </location>
</feature>
<dbReference type="Proteomes" id="UP000799779">
    <property type="component" value="Unassembled WGS sequence"/>
</dbReference>
<dbReference type="SMART" id="SM00212">
    <property type="entry name" value="UBCc"/>
    <property type="match status" value="1"/>
</dbReference>
<dbReference type="SMART" id="SM00256">
    <property type="entry name" value="FBOX"/>
    <property type="match status" value="1"/>
</dbReference>
<dbReference type="Pfam" id="PF00646">
    <property type="entry name" value="F-box"/>
    <property type="match status" value="1"/>
</dbReference>
<protein>
    <recommendedName>
        <fullName evidence="7">UBC core domain-containing protein</fullName>
    </recommendedName>
</protein>